<evidence type="ECO:0000256" key="1">
    <source>
        <dbReference type="SAM" id="Phobius"/>
    </source>
</evidence>
<protein>
    <submittedName>
        <fullName evidence="2">Uncharacterized protein</fullName>
    </submittedName>
</protein>
<feature type="transmembrane region" description="Helical" evidence="1">
    <location>
        <begin position="20"/>
        <end position="47"/>
    </location>
</feature>
<feature type="transmembrane region" description="Helical" evidence="1">
    <location>
        <begin position="54"/>
        <end position="70"/>
    </location>
</feature>
<dbReference type="EMBL" id="WHNZ01000007">
    <property type="protein sequence ID" value="NOU98591.1"/>
    <property type="molecule type" value="Genomic_DNA"/>
</dbReference>
<accession>A0ABX1ZET8</accession>
<proteinExistence type="predicted"/>
<reference evidence="2 3" key="1">
    <citation type="submission" date="2019-10" db="EMBL/GenBank/DDBJ databases">
        <title>Description of Paenibacillus pedi sp. nov.</title>
        <authorList>
            <person name="Carlier A."/>
            <person name="Qi S."/>
        </authorList>
    </citation>
    <scope>NUCLEOTIDE SEQUENCE [LARGE SCALE GENOMIC DNA]</scope>
    <source>
        <strain evidence="2 3">LMG 31457</strain>
    </source>
</reference>
<gene>
    <name evidence="2" type="ORF">GC097_00935</name>
</gene>
<keyword evidence="1" id="KW-1133">Transmembrane helix</keyword>
<dbReference type="RefSeq" id="WP_171681474.1">
    <property type="nucleotide sequence ID" value="NZ_WHNZ01000007.1"/>
</dbReference>
<name>A0ABX1ZET8_9BACL</name>
<sequence length="95" mass="10782">MEQLAKRGVIATKEKWIEFFLVAVIIGAVWFPKLFFLLSILAAVVLFKFFNKGVLIACSATCLLFIFIQSTVDQKIIGSLSILFAFFMMKIRKKA</sequence>
<evidence type="ECO:0000313" key="3">
    <source>
        <dbReference type="Proteomes" id="UP000618579"/>
    </source>
</evidence>
<keyword evidence="1" id="KW-0472">Membrane</keyword>
<evidence type="ECO:0000313" key="2">
    <source>
        <dbReference type="EMBL" id="NOU98591.1"/>
    </source>
</evidence>
<organism evidence="2 3">
    <name type="scientific">Paenibacillus planticolens</name>
    <dbReference type="NCBI Taxonomy" id="2654976"/>
    <lineage>
        <taxon>Bacteria</taxon>
        <taxon>Bacillati</taxon>
        <taxon>Bacillota</taxon>
        <taxon>Bacilli</taxon>
        <taxon>Bacillales</taxon>
        <taxon>Paenibacillaceae</taxon>
        <taxon>Paenibacillus</taxon>
    </lineage>
</organism>
<comment type="caution">
    <text evidence="2">The sequence shown here is derived from an EMBL/GenBank/DDBJ whole genome shotgun (WGS) entry which is preliminary data.</text>
</comment>
<keyword evidence="1" id="KW-0812">Transmembrane</keyword>
<dbReference type="Proteomes" id="UP000618579">
    <property type="component" value="Unassembled WGS sequence"/>
</dbReference>
<keyword evidence="3" id="KW-1185">Reference proteome</keyword>